<protein>
    <submittedName>
        <fullName evidence="6">Sugar ABC transporter substrate-binding protein</fullName>
    </submittedName>
</protein>
<organism evidence="6 7">
    <name type="scientific">Candidatus Thermofonsia Clade 3 bacterium</name>
    <dbReference type="NCBI Taxonomy" id="2364212"/>
    <lineage>
        <taxon>Bacteria</taxon>
        <taxon>Bacillati</taxon>
        <taxon>Chloroflexota</taxon>
        <taxon>Candidatus Thermofontia</taxon>
        <taxon>Candidatus Thermofonsia Clade 3</taxon>
    </lineage>
</organism>
<dbReference type="EMBL" id="PGTN01000153">
    <property type="protein sequence ID" value="PJF46537.1"/>
    <property type="molecule type" value="Genomic_DNA"/>
</dbReference>
<proteinExistence type="inferred from homology"/>
<feature type="chain" id="PRO_5014624278" evidence="4">
    <location>
        <begin position="32"/>
        <end position="339"/>
    </location>
</feature>
<evidence type="ECO:0000313" key="6">
    <source>
        <dbReference type="EMBL" id="PJF46537.1"/>
    </source>
</evidence>
<feature type="domain" description="Periplasmic binding protein" evidence="5">
    <location>
        <begin position="51"/>
        <end position="301"/>
    </location>
</feature>
<reference evidence="6 7" key="1">
    <citation type="submission" date="2017-11" db="EMBL/GenBank/DDBJ databases">
        <title>Evolution of Phototrophy in the Chloroflexi Phylum Driven by Horizontal Gene Transfer.</title>
        <authorList>
            <person name="Ward L.M."/>
            <person name="Hemp J."/>
            <person name="Shih P.M."/>
            <person name="Mcglynn S.E."/>
            <person name="Fischer W."/>
        </authorList>
    </citation>
    <scope>NUCLEOTIDE SEQUENCE [LARGE SCALE GENOMIC DNA]</scope>
    <source>
        <strain evidence="6">JP3_7</strain>
    </source>
</reference>
<comment type="similarity">
    <text evidence="2">Belongs to the bacterial solute-binding protein 2 family.</text>
</comment>
<name>A0A2M8Q9R3_9CHLR</name>
<dbReference type="Pfam" id="PF13407">
    <property type="entry name" value="Peripla_BP_4"/>
    <property type="match status" value="1"/>
</dbReference>
<evidence type="ECO:0000256" key="4">
    <source>
        <dbReference type="SAM" id="SignalP"/>
    </source>
</evidence>
<dbReference type="Gene3D" id="3.40.50.2300">
    <property type="match status" value="2"/>
</dbReference>
<evidence type="ECO:0000259" key="5">
    <source>
        <dbReference type="Pfam" id="PF13407"/>
    </source>
</evidence>
<evidence type="ECO:0000313" key="7">
    <source>
        <dbReference type="Proteomes" id="UP000230790"/>
    </source>
</evidence>
<comment type="subcellular location">
    <subcellularLocation>
        <location evidence="1">Cell envelope</location>
    </subcellularLocation>
</comment>
<dbReference type="InterPro" id="IPR025997">
    <property type="entry name" value="SBP_2_dom"/>
</dbReference>
<dbReference type="AlphaFoldDB" id="A0A2M8Q9R3"/>
<feature type="signal peptide" evidence="4">
    <location>
        <begin position="1"/>
        <end position="31"/>
    </location>
</feature>
<sequence length="339" mass="35701">MTVARKPSLWASALLIGALAATTFAASPVQAADPSQGGAKWCQGVRIRFFVGGDPGDAFASIVYKGAQQAEADFGPKVEYVFSGWQTEKMLAQLRDAIASKPDGIAMMGHAGDDAIMPLAEQAAKAGIIMMYQNVDVPKVRAKFGGGYVGANLYPQGRALGEEAIRTLGLKKGDTALVFGAWGQPGRYIREQGTTDALIKAGMKVITVAGQPAAATDPGLLIPQITGAFGKNPEIKLIVYSGGQTLGAAPTYMRAINKKPGEVFNIGFDTSPAIIDAFDKGFVQLTSDQQPFLQGYVPIQSICLTKKFGFAPMNVDTGAGFVNAQNYKSVADLAKKGLR</sequence>
<dbReference type="GO" id="GO:0030313">
    <property type="term" value="C:cell envelope"/>
    <property type="evidence" value="ECO:0007669"/>
    <property type="project" value="UniProtKB-SubCell"/>
</dbReference>
<dbReference type="PANTHER" id="PTHR46847">
    <property type="entry name" value="D-ALLOSE-BINDING PERIPLASMIC PROTEIN-RELATED"/>
    <property type="match status" value="1"/>
</dbReference>
<gene>
    <name evidence="6" type="ORF">CUN48_13285</name>
</gene>
<dbReference type="SUPFAM" id="SSF53822">
    <property type="entry name" value="Periplasmic binding protein-like I"/>
    <property type="match status" value="1"/>
</dbReference>
<dbReference type="GO" id="GO:0030246">
    <property type="term" value="F:carbohydrate binding"/>
    <property type="evidence" value="ECO:0007669"/>
    <property type="project" value="UniProtKB-ARBA"/>
</dbReference>
<keyword evidence="3 4" id="KW-0732">Signal</keyword>
<accession>A0A2M8Q9R3</accession>
<dbReference type="InterPro" id="IPR028082">
    <property type="entry name" value="Peripla_BP_I"/>
</dbReference>
<dbReference type="PANTHER" id="PTHR46847:SF1">
    <property type="entry name" value="D-ALLOSE-BINDING PERIPLASMIC PROTEIN-RELATED"/>
    <property type="match status" value="1"/>
</dbReference>
<evidence type="ECO:0000256" key="1">
    <source>
        <dbReference type="ARBA" id="ARBA00004196"/>
    </source>
</evidence>
<evidence type="ECO:0000256" key="2">
    <source>
        <dbReference type="ARBA" id="ARBA00007639"/>
    </source>
</evidence>
<evidence type="ECO:0000256" key="3">
    <source>
        <dbReference type="ARBA" id="ARBA00022729"/>
    </source>
</evidence>
<dbReference type="Proteomes" id="UP000230790">
    <property type="component" value="Unassembled WGS sequence"/>
</dbReference>
<comment type="caution">
    <text evidence="6">The sequence shown here is derived from an EMBL/GenBank/DDBJ whole genome shotgun (WGS) entry which is preliminary data.</text>
</comment>